<accession>A0A1R1X5U6</accession>
<sequence>MDAEKEIQHPQKKLNVNTEIELTEYEQELTKSYVKKIDHRILPIVVVMYIASSLDRGNIGVALKNGLVTSLNLSPSEQANVTSLFTLCYIAFEAPANMLLKRLRPRVWFTFIVCAWSLCCMYLAIARSAIDFTIARCLLGVFEAG</sequence>
<evidence type="ECO:0000256" key="4">
    <source>
        <dbReference type="ARBA" id="ARBA00022989"/>
    </source>
</evidence>
<evidence type="ECO:0000313" key="8">
    <source>
        <dbReference type="EMBL" id="OMJ10018.1"/>
    </source>
</evidence>
<evidence type="ECO:0000256" key="1">
    <source>
        <dbReference type="ARBA" id="ARBA00004141"/>
    </source>
</evidence>
<dbReference type="OrthoDB" id="2250022at2759"/>
<gene>
    <name evidence="8" type="ORF">AYI69_g10413</name>
</gene>
<name>A0A1R1X5U6_9FUNG</name>
<organism evidence="8 9">
    <name type="scientific">Smittium culicis</name>
    <dbReference type="NCBI Taxonomy" id="133412"/>
    <lineage>
        <taxon>Eukaryota</taxon>
        <taxon>Fungi</taxon>
        <taxon>Fungi incertae sedis</taxon>
        <taxon>Zoopagomycota</taxon>
        <taxon>Kickxellomycotina</taxon>
        <taxon>Harpellomycetes</taxon>
        <taxon>Harpellales</taxon>
        <taxon>Legeriomycetaceae</taxon>
        <taxon>Smittium</taxon>
    </lineage>
</organism>
<evidence type="ECO:0000259" key="7">
    <source>
        <dbReference type="PROSITE" id="PS50850"/>
    </source>
</evidence>
<dbReference type="Proteomes" id="UP000187429">
    <property type="component" value="Unassembled WGS sequence"/>
</dbReference>
<dbReference type="InterPro" id="IPR036259">
    <property type="entry name" value="MFS_trans_sf"/>
</dbReference>
<comment type="subcellular location">
    <subcellularLocation>
        <location evidence="1">Membrane</location>
        <topology evidence="1">Multi-pass membrane protein</topology>
    </subcellularLocation>
</comment>
<dbReference type="SUPFAM" id="SSF103473">
    <property type="entry name" value="MFS general substrate transporter"/>
    <property type="match status" value="1"/>
</dbReference>
<keyword evidence="4 6" id="KW-1133">Transmembrane helix</keyword>
<comment type="caution">
    <text evidence="8">The sequence shown here is derived from an EMBL/GenBank/DDBJ whole genome shotgun (WGS) entry which is preliminary data.</text>
</comment>
<dbReference type="PANTHER" id="PTHR43791:SF36">
    <property type="entry name" value="TRANSPORTER, PUTATIVE (AFU_ORTHOLOGUE AFUA_6G08340)-RELATED"/>
    <property type="match status" value="1"/>
</dbReference>
<evidence type="ECO:0000256" key="2">
    <source>
        <dbReference type="ARBA" id="ARBA00022448"/>
    </source>
</evidence>
<dbReference type="Pfam" id="PF07690">
    <property type="entry name" value="MFS_1"/>
    <property type="match status" value="1"/>
</dbReference>
<evidence type="ECO:0000313" key="9">
    <source>
        <dbReference type="Proteomes" id="UP000187429"/>
    </source>
</evidence>
<evidence type="ECO:0000256" key="6">
    <source>
        <dbReference type="SAM" id="Phobius"/>
    </source>
</evidence>
<evidence type="ECO:0000256" key="5">
    <source>
        <dbReference type="ARBA" id="ARBA00023136"/>
    </source>
</evidence>
<dbReference type="PROSITE" id="PS50850">
    <property type="entry name" value="MFS"/>
    <property type="match status" value="1"/>
</dbReference>
<keyword evidence="2" id="KW-0813">Transport</keyword>
<dbReference type="InterPro" id="IPR020846">
    <property type="entry name" value="MFS_dom"/>
</dbReference>
<protein>
    <submittedName>
        <fullName evidence="8">Putative transporter</fullName>
    </submittedName>
</protein>
<dbReference type="GO" id="GO:0016020">
    <property type="term" value="C:membrane"/>
    <property type="evidence" value="ECO:0007669"/>
    <property type="project" value="UniProtKB-SubCell"/>
</dbReference>
<dbReference type="AlphaFoldDB" id="A0A1R1X5U6"/>
<dbReference type="Gene3D" id="1.20.1250.20">
    <property type="entry name" value="MFS general substrate transporter like domains"/>
    <property type="match status" value="1"/>
</dbReference>
<dbReference type="GO" id="GO:0022857">
    <property type="term" value="F:transmembrane transporter activity"/>
    <property type="evidence" value="ECO:0007669"/>
    <property type="project" value="InterPro"/>
</dbReference>
<feature type="transmembrane region" description="Helical" evidence="6">
    <location>
        <begin position="41"/>
        <end position="59"/>
    </location>
</feature>
<dbReference type="EMBL" id="LSSM01006804">
    <property type="protein sequence ID" value="OMJ10018.1"/>
    <property type="molecule type" value="Genomic_DNA"/>
</dbReference>
<dbReference type="PANTHER" id="PTHR43791">
    <property type="entry name" value="PERMEASE-RELATED"/>
    <property type="match status" value="1"/>
</dbReference>
<feature type="domain" description="Major facilitator superfamily (MFS) profile" evidence="7">
    <location>
        <begin position="41"/>
        <end position="145"/>
    </location>
</feature>
<proteinExistence type="predicted"/>
<feature type="non-terminal residue" evidence="8">
    <location>
        <position position="145"/>
    </location>
</feature>
<feature type="transmembrane region" description="Helical" evidence="6">
    <location>
        <begin position="107"/>
        <end position="125"/>
    </location>
</feature>
<keyword evidence="5 6" id="KW-0472">Membrane</keyword>
<keyword evidence="9" id="KW-1185">Reference proteome</keyword>
<keyword evidence="3 6" id="KW-0812">Transmembrane</keyword>
<evidence type="ECO:0000256" key="3">
    <source>
        <dbReference type="ARBA" id="ARBA00022692"/>
    </source>
</evidence>
<dbReference type="InterPro" id="IPR011701">
    <property type="entry name" value="MFS"/>
</dbReference>
<reference evidence="9" key="1">
    <citation type="submission" date="2017-01" db="EMBL/GenBank/DDBJ databases">
        <authorList>
            <person name="Wang Y."/>
            <person name="White M."/>
            <person name="Kvist S."/>
            <person name="Moncalvo J.-M."/>
        </authorList>
    </citation>
    <scope>NUCLEOTIDE SEQUENCE [LARGE SCALE GENOMIC DNA]</scope>
    <source>
        <strain evidence="9">ID-206-W2</strain>
    </source>
</reference>
<feature type="transmembrane region" description="Helical" evidence="6">
    <location>
        <begin position="79"/>
        <end position="100"/>
    </location>
</feature>